<dbReference type="PANTHER" id="PTHR37481">
    <property type="entry name" value="LIPOPOLYSACCHARIDE EXPORT SYSTEM PROTEIN LPTC"/>
    <property type="match status" value="1"/>
</dbReference>
<dbReference type="PANTHER" id="PTHR37481:SF1">
    <property type="entry name" value="LIPOPOLYSACCHARIDE EXPORT SYSTEM PROTEIN LPTC"/>
    <property type="match status" value="1"/>
</dbReference>
<reference evidence="6 7" key="1">
    <citation type="submission" date="2020-01" db="EMBL/GenBank/DDBJ databases">
        <authorList>
            <person name="Kim M.K."/>
        </authorList>
    </citation>
    <scope>NUCLEOTIDE SEQUENCE [LARGE SCALE GENOMIC DNA]</scope>
    <source>
        <strain evidence="6 7">172606-1</strain>
    </source>
</reference>
<name>A0A6C0GLM6_9BACT</name>
<evidence type="ECO:0000256" key="5">
    <source>
        <dbReference type="ARBA" id="ARBA00023136"/>
    </source>
</evidence>
<keyword evidence="2" id="KW-0997">Cell inner membrane</keyword>
<evidence type="ECO:0000256" key="4">
    <source>
        <dbReference type="ARBA" id="ARBA00022989"/>
    </source>
</evidence>
<proteinExistence type="predicted"/>
<evidence type="ECO:0000313" key="7">
    <source>
        <dbReference type="Proteomes" id="UP000480178"/>
    </source>
</evidence>
<keyword evidence="7" id="KW-1185">Reference proteome</keyword>
<dbReference type="Proteomes" id="UP000480178">
    <property type="component" value="Chromosome"/>
</dbReference>
<dbReference type="Pfam" id="PF06835">
    <property type="entry name" value="LptC"/>
    <property type="match status" value="1"/>
</dbReference>
<dbReference type="GO" id="GO:0015221">
    <property type="term" value="F:lipopolysaccharide transmembrane transporter activity"/>
    <property type="evidence" value="ECO:0007669"/>
    <property type="project" value="InterPro"/>
</dbReference>
<evidence type="ECO:0000256" key="3">
    <source>
        <dbReference type="ARBA" id="ARBA00022692"/>
    </source>
</evidence>
<dbReference type="AlphaFoldDB" id="A0A6C0GLM6"/>
<dbReference type="RefSeq" id="WP_162444551.1">
    <property type="nucleotide sequence ID" value="NZ_CP048222.1"/>
</dbReference>
<accession>A0A6C0GLM6</accession>
<dbReference type="Gene3D" id="2.60.450.10">
    <property type="entry name" value="Lipopolysaccharide (LPS) transport protein A like domain"/>
    <property type="match status" value="1"/>
</dbReference>
<evidence type="ECO:0000313" key="6">
    <source>
        <dbReference type="EMBL" id="QHT68540.1"/>
    </source>
</evidence>
<dbReference type="InterPro" id="IPR010664">
    <property type="entry name" value="LipoPS_assembly_LptC-rel"/>
</dbReference>
<keyword evidence="4" id="KW-1133">Transmembrane helix</keyword>
<gene>
    <name evidence="6" type="primary">lptC</name>
    <name evidence="6" type="ORF">GXP67_18770</name>
</gene>
<sequence length="165" mass="18953">MLLLACKGDDKDLQAIKPYTGPKLVSENIRHTYTDSAKIKMYMAAPREEIMDNGDKIWPKGVYIEFYNENQIRTTTLRANSGVFYQEKNQYTVTGNVVIIDSVKTQKMNTEELHWTPKTQKIFTDKFVVIQTKSDTLKGQGLEANQDFSRWKILKPTGTLPLSQQ</sequence>
<organism evidence="6 7">
    <name type="scientific">Rhodocytophaga rosea</name>
    <dbReference type="NCBI Taxonomy" id="2704465"/>
    <lineage>
        <taxon>Bacteria</taxon>
        <taxon>Pseudomonadati</taxon>
        <taxon>Bacteroidota</taxon>
        <taxon>Cytophagia</taxon>
        <taxon>Cytophagales</taxon>
        <taxon>Rhodocytophagaceae</taxon>
        <taxon>Rhodocytophaga</taxon>
    </lineage>
</organism>
<dbReference type="GO" id="GO:0030288">
    <property type="term" value="C:outer membrane-bounded periplasmic space"/>
    <property type="evidence" value="ECO:0007669"/>
    <property type="project" value="TreeGrafter"/>
</dbReference>
<protein>
    <submittedName>
        <fullName evidence="6">LPS export ABC transporter periplasmic protein LptC</fullName>
    </submittedName>
</protein>
<dbReference type="KEGG" id="rhoz:GXP67_18770"/>
<dbReference type="NCBIfam" id="TIGR04409">
    <property type="entry name" value="LptC_YrbK"/>
    <property type="match status" value="1"/>
</dbReference>
<keyword evidence="1" id="KW-1003">Cell membrane</keyword>
<keyword evidence="3" id="KW-0812">Transmembrane</keyword>
<evidence type="ECO:0000256" key="1">
    <source>
        <dbReference type="ARBA" id="ARBA00022475"/>
    </source>
</evidence>
<evidence type="ECO:0000256" key="2">
    <source>
        <dbReference type="ARBA" id="ARBA00022519"/>
    </source>
</evidence>
<dbReference type="InterPro" id="IPR026265">
    <property type="entry name" value="LptC"/>
</dbReference>
<keyword evidence="5" id="KW-0472">Membrane</keyword>
<dbReference type="EMBL" id="CP048222">
    <property type="protein sequence ID" value="QHT68540.1"/>
    <property type="molecule type" value="Genomic_DNA"/>
</dbReference>
<dbReference type="InterPro" id="IPR052363">
    <property type="entry name" value="LPS_export_LptC"/>
</dbReference>
<dbReference type="GO" id="GO:0017089">
    <property type="term" value="F:glycolipid transfer activity"/>
    <property type="evidence" value="ECO:0007669"/>
    <property type="project" value="TreeGrafter"/>
</dbReference>
<dbReference type="GO" id="GO:0005886">
    <property type="term" value="C:plasma membrane"/>
    <property type="evidence" value="ECO:0007669"/>
    <property type="project" value="InterPro"/>
</dbReference>